<reference evidence="2" key="1">
    <citation type="submission" date="2016-12" db="EMBL/GenBank/DDBJ databases">
        <title>The genomes of Aspergillus section Nigri reveals drivers in fungal speciation.</title>
        <authorList>
            <consortium name="DOE Joint Genome Institute"/>
            <person name="Vesth T.C."/>
            <person name="Nybo J."/>
            <person name="Theobald S."/>
            <person name="Brandl J."/>
            <person name="Frisvad J.C."/>
            <person name="Nielsen K.F."/>
            <person name="Lyhne E.K."/>
            <person name="Kogle M.E."/>
            <person name="Kuo A."/>
            <person name="Riley R."/>
            <person name="Clum A."/>
            <person name="Nolan M."/>
            <person name="Lipzen A."/>
            <person name="Salamov A."/>
            <person name="Henrissat B."/>
            <person name="Wiebenga A."/>
            <person name="De vries R.P."/>
            <person name="Grigoriev I.V."/>
            <person name="Mortensen U.H."/>
            <person name="Andersen M.R."/>
            <person name="Baker S.E."/>
        </authorList>
    </citation>
    <scope>NUCLEOTIDE SEQUENCE</scope>
    <source>
        <strain evidence="2">IBT 28561</strain>
    </source>
</reference>
<dbReference type="RefSeq" id="XP_024695283.1">
    <property type="nucleotide sequence ID" value="XM_024832599.1"/>
</dbReference>
<dbReference type="GeneID" id="36540120"/>
<proteinExistence type="predicted"/>
<keyword evidence="1" id="KW-0812">Transmembrane</keyword>
<organism evidence="2 3">
    <name type="scientific">Aspergillus campestris (strain IBT 28561)</name>
    <dbReference type="NCBI Taxonomy" id="1392248"/>
    <lineage>
        <taxon>Eukaryota</taxon>
        <taxon>Fungi</taxon>
        <taxon>Dikarya</taxon>
        <taxon>Ascomycota</taxon>
        <taxon>Pezizomycotina</taxon>
        <taxon>Eurotiomycetes</taxon>
        <taxon>Eurotiomycetidae</taxon>
        <taxon>Eurotiales</taxon>
        <taxon>Aspergillaceae</taxon>
        <taxon>Aspergillus</taxon>
        <taxon>Aspergillus subgen. Circumdati</taxon>
    </lineage>
</organism>
<dbReference type="VEuPathDB" id="FungiDB:P168DRAFT_117305"/>
<gene>
    <name evidence="2" type="ORF">P168DRAFT_117305</name>
</gene>
<sequence>MSYKEQAGSVTPSAGYDAFMPRMRLSVPRGDPPSFISCVLFSVLILFFPFFYVFYFILSPHLMDILFYFI</sequence>
<keyword evidence="1" id="KW-0472">Membrane</keyword>
<evidence type="ECO:0000256" key="1">
    <source>
        <dbReference type="SAM" id="Phobius"/>
    </source>
</evidence>
<dbReference type="Proteomes" id="UP000234254">
    <property type="component" value="Unassembled WGS sequence"/>
</dbReference>
<keyword evidence="1" id="KW-1133">Transmembrane helix</keyword>
<feature type="transmembrane region" description="Helical" evidence="1">
    <location>
        <begin position="34"/>
        <end position="58"/>
    </location>
</feature>
<name>A0A2I1D9Z2_ASPC2</name>
<keyword evidence="3" id="KW-1185">Reference proteome</keyword>
<evidence type="ECO:0000313" key="2">
    <source>
        <dbReference type="EMBL" id="PKY06689.1"/>
    </source>
</evidence>
<accession>A0A2I1D9Z2</accession>
<comment type="caution">
    <text evidence="2">The sequence shown here is derived from an EMBL/GenBank/DDBJ whole genome shotgun (WGS) entry which is preliminary data.</text>
</comment>
<dbReference type="EMBL" id="MSFM01000003">
    <property type="protein sequence ID" value="PKY06689.1"/>
    <property type="molecule type" value="Genomic_DNA"/>
</dbReference>
<evidence type="ECO:0000313" key="3">
    <source>
        <dbReference type="Proteomes" id="UP000234254"/>
    </source>
</evidence>
<protein>
    <submittedName>
        <fullName evidence="2">Uncharacterized protein</fullName>
    </submittedName>
</protein>
<dbReference type="AlphaFoldDB" id="A0A2I1D9Z2"/>